<name>A0A1M6L1G4_REIAG</name>
<feature type="chain" id="PRO_5012025458" evidence="1">
    <location>
        <begin position="24"/>
        <end position="607"/>
    </location>
</feature>
<dbReference type="SUPFAM" id="SSF48452">
    <property type="entry name" value="TPR-like"/>
    <property type="match status" value="1"/>
</dbReference>
<keyword evidence="1" id="KW-0732">Signal</keyword>
<accession>A0A1M6L1G4</accession>
<reference evidence="3" key="1">
    <citation type="submission" date="2016-11" db="EMBL/GenBank/DDBJ databases">
        <authorList>
            <person name="Varghese N."/>
            <person name="Submissions S."/>
        </authorList>
    </citation>
    <scope>NUCLEOTIDE SEQUENCE [LARGE SCALE GENOMIC DNA]</scope>
    <source>
        <strain evidence="3">DSM 26134</strain>
    </source>
</reference>
<protein>
    <submittedName>
        <fullName evidence="2">ABC-type branched-chain amino acid transport system, substrate-binding protein</fullName>
    </submittedName>
</protein>
<proteinExistence type="predicted"/>
<dbReference type="STRING" id="156994.SAMN04488028_101788"/>
<keyword evidence="3" id="KW-1185">Reference proteome</keyword>
<dbReference type="Gene3D" id="1.25.40.10">
    <property type="entry name" value="Tetratricopeptide repeat domain"/>
    <property type="match status" value="1"/>
</dbReference>
<dbReference type="Proteomes" id="UP000184474">
    <property type="component" value="Unassembled WGS sequence"/>
</dbReference>
<dbReference type="EMBL" id="FRAA01000001">
    <property type="protein sequence ID" value="SHJ65070.1"/>
    <property type="molecule type" value="Genomic_DNA"/>
</dbReference>
<dbReference type="RefSeq" id="WP_073119564.1">
    <property type="nucleotide sequence ID" value="NZ_FRAA01000001.1"/>
</dbReference>
<sequence length="607" mass="69883">MQLIKFGFAFLSLIVFSYFSAVAQEDEATYLKAKEYFQAGDYTFAMEYFRKVSANPKSSAYKIYASFYYALSAYEAGELYTAKSMWLQMSQKYPSWSNQSDVNYWLSEVYFQEDDLANGVLYAKKSGLPEGAKLMSQQLAKIDSVEQLEILHYQFPNDELVAKALATRIASKPVSFRNNALLYGVVEKFELNPTEFGRPDIGESQLKDTYQVAVLLPFMFDGLDNPRRTVRNRFVMDLFHGMREAADRLNQDGKRVELLAYDTRRDSAETAKLLMMPEMKGMDLIIGPLFPMPSKLVADFSFQNKINMINPLSTSTEVIGSNPFSFLFNSSIEARALTAAQIAIDSVSNKNAMIFYEDNKRDSLSAYTYAQRIMEHGFEVVMLEPVRDTTVRATYDLLTAKYERRYSEGQKDSILNDDPTRIIKQRRSIKEKDVIDYYEEFFRIAPDSIGHIYVASSETLIASNYISALEIRADSTKIIGRGEWRDSETLTLEEMERLGVYYIDPMFEEMTKPAYMDFRRNYMSRYKKLPSQNVMIGYDLMTLVGDLMIKYGNYFQQGTVEEGFVPGQIFMGVLYDTKNYNQYVPVTQFSESELRIVNKPSDGKREE</sequence>
<evidence type="ECO:0000313" key="3">
    <source>
        <dbReference type="Proteomes" id="UP000184474"/>
    </source>
</evidence>
<dbReference type="SUPFAM" id="SSF53822">
    <property type="entry name" value="Periplasmic binding protein-like I"/>
    <property type="match status" value="1"/>
</dbReference>
<organism evidence="2 3">
    <name type="scientific">Reichenbachiella agariperforans</name>
    <dbReference type="NCBI Taxonomy" id="156994"/>
    <lineage>
        <taxon>Bacteria</taxon>
        <taxon>Pseudomonadati</taxon>
        <taxon>Bacteroidota</taxon>
        <taxon>Cytophagia</taxon>
        <taxon>Cytophagales</taxon>
        <taxon>Reichenbachiellaceae</taxon>
        <taxon>Reichenbachiella</taxon>
    </lineage>
</organism>
<dbReference type="InterPro" id="IPR011990">
    <property type="entry name" value="TPR-like_helical_dom_sf"/>
</dbReference>
<dbReference type="InterPro" id="IPR028082">
    <property type="entry name" value="Peripla_BP_I"/>
</dbReference>
<dbReference type="Gene3D" id="3.40.50.2300">
    <property type="match status" value="4"/>
</dbReference>
<gene>
    <name evidence="2" type="ORF">SAMN04488028_101788</name>
</gene>
<dbReference type="AlphaFoldDB" id="A0A1M6L1G4"/>
<evidence type="ECO:0000313" key="2">
    <source>
        <dbReference type="EMBL" id="SHJ65070.1"/>
    </source>
</evidence>
<evidence type="ECO:0000256" key="1">
    <source>
        <dbReference type="SAM" id="SignalP"/>
    </source>
</evidence>
<feature type="signal peptide" evidence="1">
    <location>
        <begin position="1"/>
        <end position="23"/>
    </location>
</feature>